<dbReference type="Gene3D" id="2.60.40.4070">
    <property type="match status" value="1"/>
</dbReference>
<gene>
    <name evidence="1" type="ORF">CH333_07295</name>
</gene>
<dbReference type="AlphaFoldDB" id="A0A235BQW9"/>
<accession>A0A235BQW9</accession>
<proteinExistence type="predicted"/>
<dbReference type="InterPro" id="IPR026444">
    <property type="entry name" value="Secre_tail"/>
</dbReference>
<dbReference type="Pfam" id="PF11369">
    <property type="entry name" value="DUF3160"/>
    <property type="match status" value="1"/>
</dbReference>
<dbReference type="Proteomes" id="UP000215215">
    <property type="component" value="Unassembled WGS sequence"/>
</dbReference>
<dbReference type="InterPro" id="IPR022601">
    <property type="entry name" value="DUF3160"/>
</dbReference>
<reference evidence="1 2" key="1">
    <citation type="submission" date="2017-07" db="EMBL/GenBank/DDBJ databases">
        <title>Recovery of genomes from metagenomes via a dereplication, aggregation, and scoring strategy.</title>
        <authorList>
            <person name="Sieber C.M."/>
            <person name="Probst A.J."/>
            <person name="Sharrar A."/>
            <person name="Thomas B.C."/>
            <person name="Hess M."/>
            <person name="Tringe S.G."/>
            <person name="Banfield J.F."/>
        </authorList>
    </citation>
    <scope>NUCLEOTIDE SEQUENCE [LARGE SCALE GENOMIC DNA]</scope>
    <source>
        <strain evidence="1">JGI_Cruoil_03_44_89</strain>
    </source>
</reference>
<protein>
    <recommendedName>
        <fullName evidence="3">Secretion system C-terminal sorting domain-containing protein</fullName>
    </recommendedName>
</protein>
<name>A0A235BQW9_UNCW3</name>
<dbReference type="EMBL" id="NOZQ01000162">
    <property type="protein sequence ID" value="OYD14728.1"/>
    <property type="molecule type" value="Genomic_DNA"/>
</dbReference>
<evidence type="ECO:0008006" key="3">
    <source>
        <dbReference type="Google" id="ProtNLM"/>
    </source>
</evidence>
<dbReference type="NCBIfam" id="TIGR04183">
    <property type="entry name" value="Por_Secre_tail"/>
    <property type="match status" value="1"/>
</dbReference>
<evidence type="ECO:0000313" key="1">
    <source>
        <dbReference type="EMBL" id="OYD14728.1"/>
    </source>
</evidence>
<evidence type="ECO:0000313" key="2">
    <source>
        <dbReference type="Proteomes" id="UP000215215"/>
    </source>
</evidence>
<dbReference type="SMART" id="SM01325">
    <property type="entry name" value="DUF3160"/>
    <property type="match status" value="1"/>
</dbReference>
<comment type="caution">
    <text evidence="1">The sequence shown here is derived from an EMBL/GenBank/DDBJ whole genome shotgun (WGS) entry which is preliminary data.</text>
</comment>
<sequence>MFQDPFRLKTRPQDPYGYGRVTDSCTGVVWNGWGFSRYRPTAGRSLLTINREVKMKRLLFIFAIIFASRAPSQMIADITEDVETEFGTYHPYTVNVQPGIPPYSIEPDFSNVSNYGDFEFTDDDESYLLQNAFCVAPSSYMEMYDIYNEAREHDVPIFITTDCVLHTYHLLYDKILKTAEEERFTQDLIDLTDAVLAQLESAHDAATDTLVREALLLDIAYMSVGYSLIDTTFTPDSLVDSLVDAEVALIFAHEGYTPSPIFEYREDYSQYVPRGHYTDSEALERYFRAMMWYGRMTFMVEPPFLMPEYNVRKSTRMAILFLYAVANTMVEDESAISVWERIYVPTVFFVGRTDDINIYQYTDIMEDVYGEDFASQTPDYFVDEYLLDAFITEASALPGPEIITWTVGKGLRFMGQRYIPDSYILGQLVYANIPSLRIFPKGLDVMSVLGSERAFWILDEIYHETDYMGYEEKMDSLKVMFAALPDATWAQNLYWNWLYCLMPLLFPKGDGYPLFMQNEGWQDREIFASLGSWAELRHDTILYAKQSVTLEGFPPSPPQTPGYIEPNPYLYARLASLAEYMKNGLSRLDLLFSDHGERLTALKNLLLCLKVLSEMELENILLSDEDYELINSIGGILQNLVSFEDEYSDDQSEAPSFDSDDQMPVVADVHTDRNTMCCLEEGVGYPLYIYTIAPIEGELYITRGACFSYFEFIQPISDRLTDEAWQTMLQDDAPSLPVWVQSFIDASLDCTVPSPDHYWGGVGELAEVSDTIRPHGPKIFVQNPTKLPFQLSYSLPWGCFTTLDVYDIMGRKVGTIFRGWKDKGSHSAAFNGQCPEGVYFLRLTAGGAQTTKKIIILR</sequence>
<organism evidence="1 2">
    <name type="scientific">candidate division WOR-3 bacterium JGI_Cruoil_03_44_89</name>
    <dbReference type="NCBI Taxonomy" id="1973748"/>
    <lineage>
        <taxon>Bacteria</taxon>
        <taxon>Bacteria division WOR-3</taxon>
    </lineage>
</organism>